<proteinExistence type="predicted"/>
<dbReference type="AlphaFoldDB" id="A0A9P3LCF1"/>
<organism evidence="1 2">
    <name type="scientific">Phanerochaete sordida</name>
    <dbReference type="NCBI Taxonomy" id="48140"/>
    <lineage>
        <taxon>Eukaryota</taxon>
        <taxon>Fungi</taxon>
        <taxon>Dikarya</taxon>
        <taxon>Basidiomycota</taxon>
        <taxon>Agaricomycotina</taxon>
        <taxon>Agaricomycetes</taxon>
        <taxon>Polyporales</taxon>
        <taxon>Phanerochaetaceae</taxon>
        <taxon>Phanerochaete</taxon>
    </lineage>
</organism>
<protein>
    <submittedName>
        <fullName evidence="1">Uncharacterized protein</fullName>
    </submittedName>
</protein>
<evidence type="ECO:0000313" key="1">
    <source>
        <dbReference type="EMBL" id="GJE89514.1"/>
    </source>
</evidence>
<dbReference type="Proteomes" id="UP000703269">
    <property type="component" value="Unassembled WGS sequence"/>
</dbReference>
<evidence type="ECO:0000313" key="2">
    <source>
        <dbReference type="Proteomes" id="UP000703269"/>
    </source>
</evidence>
<accession>A0A9P3LCF1</accession>
<sequence length="197" mass="22194">MPSEPKFHVEVCAFRPYALAACDYSGKIGDTRGDACVWLCVPLRDGGAPDEASMPWFFCWRIPHAHAVRIMLADDGANTGTHGGMPDRALMLSTHRTEDVFLKHPTHSRRPVACYRLGWFSVEQRAGLQMVAHDALSKTEAVVVDSSYWVREVFEGIASKGWVNRDVLKDIRRAAQDQNYRQSKELKAAENVYRLSD</sequence>
<dbReference type="EMBL" id="BPQB01000013">
    <property type="protein sequence ID" value="GJE89514.1"/>
    <property type="molecule type" value="Genomic_DNA"/>
</dbReference>
<gene>
    <name evidence="1" type="ORF">PsYK624_056160</name>
</gene>
<reference evidence="1 2" key="1">
    <citation type="submission" date="2021-08" db="EMBL/GenBank/DDBJ databases">
        <title>Draft Genome Sequence of Phanerochaete sordida strain YK-624.</title>
        <authorList>
            <person name="Mori T."/>
            <person name="Dohra H."/>
            <person name="Suzuki T."/>
            <person name="Kawagishi H."/>
            <person name="Hirai H."/>
        </authorList>
    </citation>
    <scope>NUCLEOTIDE SEQUENCE [LARGE SCALE GENOMIC DNA]</scope>
    <source>
        <strain evidence="1 2">YK-624</strain>
    </source>
</reference>
<comment type="caution">
    <text evidence="1">The sequence shown here is derived from an EMBL/GenBank/DDBJ whole genome shotgun (WGS) entry which is preliminary data.</text>
</comment>
<keyword evidence="2" id="KW-1185">Reference proteome</keyword>
<name>A0A9P3LCF1_9APHY</name>